<evidence type="ECO:0000256" key="1">
    <source>
        <dbReference type="ARBA" id="ARBA00006484"/>
    </source>
</evidence>
<name>A0A8H7ZE37_9ASCO</name>
<organism evidence="4 5">
    <name type="scientific">Candida metapsilosis</name>
    <dbReference type="NCBI Taxonomy" id="273372"/>
    <lineage>
        <taxon>Eukaryota</taxon>
        <taxon>Fungi</taxon>
        <taxon>Dikarya</taxon>
        <taxon>Ascomycota</taxon>
        <taxon>Saccharomycotina</taxon>
        <taxon>Pichiomycetes</taxon>
        <taxon>Debaryomycetaceae</taxon>
        <taxon>Candida/Lodderomyces clade</taxon>
        <taxon>Candida</taxon>
    </lineage>
</organism>
<dbReference type="SUPFAM" id="SSF51735">
    <property type="entry name" value="NAD(P)-binding Rossmann-fold domains"/>
    <property type="match status" value="1"/>
</dbReference>
<keyword evidence="3" id="KW-0560">Oxidoreductase</keyword>
<dbReference type="Pfam" id="PF13561">
    <property type="entry name" value="adh_short_C2"/>
    <property type="match status" value="1"/>
</dbReference>
<comment type="caution">
    <text evidence="4">The sequence shown here is derived from an EMBL/GenBank/DDBJ whole genome shotgun (WGS) entry which is preliminary data.</text>
</comment>
<proteinExistence type="inferred from homology"/>
<protein>
    <submittedName>
        <fullName evidence="4">SOU1</fullName>
    </submittedName>
</protein>
<dbReference type="AlphaFoldDB" id="A0A8H7ZE37"/>
<dbReference type="GO" id="GO:0005975">
    <property type="term" value="P:carbohydrate metabolic process"/>
    <property type="evidence" value="ECO:0007669"/>
    <property type="project" value="UniProtKB-ARBA"/>
</dbReference>
<dbReference type="EMBL" id="JAEOAQ010000002">
    <property type="protein sequence ID" value="KAG5420133.1"/>
    <property type="molecule type" value="Genomic_DNA"/>
</dbReference>
<evidence type="ECO:0000256" key="3">
    <source>
        <dbReference type="ARBA" id="ARBA00023002"/>
    </source>
</evidence>
<evidence type="ECO:0000313" key="5">
    <source>
        <dbReference type="Proteomes" id="UP000669133"/>
    </source>
</evidence>
<dbReference type="FunFam" id="3.40.50.720:FF:000090">
    <property type="entry name" value="NADP-dependent mannitol dehydrogenase"/>
    <property type="match status" value="1"/>
</dbReference>
<keyword evidence="5" id="KW-1185">Reference proteome</keyword>
<dbReference type="GO" id="GO:0050664">
    <property type="term" value="F:oxidoreductase activity, acting on NAD(P)H, oxygen as acceptor"/>
    <property type="evidence" value="ECO:0007669"/>
    <property type="project" value="TreeGrafter"/>
</dbReference>
<sequence>MSDIRSYCNEELGPLPTKAPRLANHVLDLFSLKGKVASVTGSSGGIGWAIAEAFAQAGADVAIWYNSHPAEKKAEYLQKTYGVKSKAYKCNISDPNSVEETISQQEIDFGTIDVFVANAGVTWTEGPEINVDNYDAWNRIINTDLNGVYYCAHNVGKIFKKNGKGSLIITSSISGIIVNVPQMQAPYNTAKAACTHLTKSLAVEWAPFARVNSISPGYIDTDITDFASEDLKAKWWQLTPLGREGSTQELVGAYLYLASNASTYTTGADLIIDGGYTCP</sequence>
<dbReference type="InterPro" id="IPR002347">
    <property type="entry name" value="SDR_fam"/>
</dbReference>
<dbReference type="PRINTS" id="PR00081">
    <property type="entry name" value="GDHRDH"/>
</dbReference>
<dbReference type="OrthoDB" id="1888931at2759"/>
<reference evidence="4 5" key="1">
    <citation type="submission" date="2020-12" db="EMBL/GenBank/DDBJ databases">
        <title>Effect of drift, selection, and recombination on the evolution of hybrid genomes in Candida yeast pathogens.</title>
        <authorList>
            <person name="Mixao V."/>
            <person name="Ksiezopolska E."/>
            <person name="Saus E."/>
            <person name="Boekhout T."/>
            <person name="Gacser A."/>
            <person name="Gabaldon T."/>
        </authorList>
    </citation>
    <scope>NUCLEOTIDE SEQUENCE [LARGE SCALE GENOMIC DNA]</scope>
    <source>
        <strain evidence="4 5">BP57</strain>
    </source>
</reference>
<accession>A0A8H7ZE37</accession>
<gene>
    <name evidence="4" type="ORF">I9W82_002013</name>
</gene>
<dbReference type="CDD" id="cd05352">
    <property type="entry name" value="MDH-like_SDR_c"/>
    <property type="match status" value="1"/>
</dbReference>
<dbReference type="GO" id="GO:0050085">
    <property type="term" value="F:mannitol 2-dehydrogenase (NADP+) activity"/>
    <property type="evidence" value="ECO:0007669"/>
    <property type="project" value="UniProtKB-ARBA"/>
</dbReference>
<evidence type="ECO:0000313" key="4">
    <source>
        <dbReference type="EMBL" id="KAG5420133.1"/>
    </source>
</evidence>
<dbReference type="Gene3D" id="3.40.50.720">
    <property type="entry name" value="NAD(P)-binding Rossmann-like Domain"/>
    <property type="match status" value="1"/>
</dbReference>
<keyword evidence="2" id="KW-0521">NADP</keyword>
<dbReference type="Proteomes" id="UP000669133">
    <property type="component" value="Unassembled WGS sequence"/>
</dbReference>
<dbReference type="GO" id="GO:0044281">
    <property type="term" value="P:small molecule metabolic process"/>
    <property type="evidence" value="ECO:0007669"/>
    <property type="project" value="UniProtKB-ARBA"/>
</dbReference>
<dbReference type="GeneID" id="93650642"/>
<dbReference type="PANTHER" id="PTHR43008">
    <property type="entry name" value="BENZIL REDUCTASE"/>
    <property type="match status" value="1"/>
</dbReference>
<dbReference type="InterPro" id="IPR036291">
    <property type="entry name" value="NAD(P)-bd_dom_sf"/>
</dbReference>
<evidence type="ECO:0000256" key="2">
    <source>
        <dbReference type="ARBA" id="ARBA00022857"/>
    </source>
</evidence>
<dbReference type="PRINTS" id="PR00080">
    <property type="entry name" value="SDRFAMILY"/>
</dbReference>
<comment type="similarity">
    <text evidence="1">Belongs to the short-chain dehydrogenases/reductases (SDR) family.</text>
</comment>
<dbReference type="RefSeq" id="XP_067549249.1">
    <property type="nucleotide sequence ID" value="XM_067690823.1"/>
</dbReference>
<dbReference type="PANTHER" id="PTHR43008:SF13">
    <property type="entry name" value="L-XYLULOSE REDUCTASE-RELATED"/>
    <property type="match status" value="1"/>
</dbReference>